<evidence type="ECO:0000256" key="14">
    <source>
        <dbReference type="ARBA" id="ARBA00023015"/>
    </source>
</evidence>
<evidence type="ECO:0000256" key="6">
    <source>
        <dbReference type="ARBA" id="ARBA00015153"/>
    </source>
</evidence>
<comment type="cofactor">
    <cofactor evidence="1">
        <name>Fe(2+)</name>
        <dbReference type="ChEBI" id="CHEBI:29033"/>
    </cofactor>
</comment>
<keyword evidence="9" id="KW-0862">Zinc</keyword>
<dbReference type="GO" id="GO:0008270">
    <property type="term" value="F:zinc ion binding"/>
    <property type="evidence" value="ECO:0007669"/>
    <property type="project" value="UniProtKB-KW"/>
</dbReference>
<evidence type="ECO:0000256" key="1">
    <source>
        <dbReference type="ARBA" id="ARBA00001954"/>
    </source>
</evidence>
<comment type="similarity">
    <text evidence="4">Belongs to the JHDM1 histone demethylase family.</text>
</comment>
<dbReference type="Pfam" id="PF13621">
    <property type="entry name" value="Cupin_8"/>
    <property type="match status" value="1"/>
</dbReference>
<evidence type="ECO:0000256" key="11">
    <source>
        <dbReference type="ARBA" id="ARBA00022964"/>
    </source>
</evidence>
<keyword evidence="11" id="KW-0223">Dioxygenase</keyword>
<dbReference type="InterPro" id="IPR041070">
    <property type="entry name" value="JHD"/>
</dbReference>
<proteinExistence type="inferred from homology"/>
<dbReference type="InterPro" id="IPR003347">
    <property type="entry name" value="JmjC_dom"/>
</dbReference>
<evidence type="ECO:0000256" key="15">
    <source>
        <dbReference type="ARBA" id="ARBA00023163"/>
    </source>
</evidence>
<dbReference type="SUPFAM" id="SSF57903">
    <property type="entry name" value="FYVE/PHD zinc finger"/>
    <property type="match status" value="1"/>
</dbReference>
<evidence type="ECO:0000256" key="5">
    <source>
        <dbReference type="ARBA" id="ARBA00013246"/>
    </source>
</evidence>
<dbReference type="InterPro" id="IPR011011">
    <property type="entry name" value="Znf_FYVE_PHD"/>
</dbReference>
<feature type="domain" description="PHD-type" evidence="20">
    <location>
        <begin position="4"/>
        <end position="62"/>
    </location>
</feature>
<dbReference type="CDD" id="cd15489">
    <property type="entry name" value="PHD_SF"/>
    <property type="match status" value="1"/>
</dbReference>
<dbReference type="PROSITE" id="PS50016">
    <property type="entry name" value="ZF_PHD_2"/>
    <property type="match status" value="1"/>
</dbReference>
<dbReference type="Pfam" id="PF17811">
    <property type="entry name" value="JHD"/>
    <property type="match status" value="1"/>
</dbReference>
<keyword evidence="8 19" id="KW-0863">Zinc-finger</keyword>
<dbReference type="PANTHER" id="PTHR23123">
    <property type="entry name" value="PHD/F-BOX CONTAINING PROTEIN"/>
    <property type="match status" value="1"/>
</dbReference>
<reference evidence="22 23" key="1">
    <citation type="submission" date="2015-11" db="EMBL/GenBank/DDBJ databases">
        <title>The genome of Debaryomyces fabryi.</title>
        <authorList>
            <person name="Tafer H."/>
            <person name="Lopandic K."/>
        </authorList>
    </citation>
    <scope>NUCLEOTIDE SEQUENCE [LARGE SCALE GENOMIC DNA]</scope>
    <source>
        <strain evidence="22 23">CBS 789</strain>
    </source>
</reference>
<dbReference type="EC" id="1.14.11.27" evidence="5"/>
<keyword evidence="10" id="KW-0156">Chromatin regulator</keyword>
<evidence type="ECO:0000256" key="8">
    <source>
        <dbReference type="ARBA" id="ARBA00022771"/>
    </source>
</evidence>
<dbReference type="RefSeq" id="XP_015465908.1">
    <property type="nucleotide sequence ID" value="XM_015613259.1"/>
</dbReference>
<evidence type="ECO:0000256" key="17">
    <source>
        <dbReference type="ARBA" id="ARBA00031083"/>
    </source>
</evidence>
<keyword evidence="13" id="KW-0408">Iron</keyword>
<dbReference type="EMBL" id="LMYN01000119">
    <property type="protein sequence ID" value="KRZ99805.1"/>
    <property type="molecule type" value="Genomic_DNA"/>
</dbReference>
<comment type="catalytic activity">
    <reaction evidence="18">
        <text>N(6),N(6)-dimethyl-L-lysyl(36)-[histone H3] + 2 2-oxoglutarate + 2 O2 = L-lysyl(36)-[histone H3] + 2 formaldehyde + 2 succinate + 2 CO2</text>
        <dbReference type="Rhea" id="RHEA:42032"/>
        <dbReference type="Rhea" id="RHEA-COMP:9785"/>
        <dbReference type="Rhea" id="RHEA-COMP:9787"/>
        <dbReference type="ChEBI" id="CHEBI:15379"/>
        <dbReference type="ChEBI" id="CHEBI:16526"/>
        <dbReference type="ChEBI" id="CHEBI:16810"/>
        <dbReference type="ChEBI" id="CHEBI:16842"/>
        <dbReference type="ChEBI" id="CHEBI:29969"/>
        <dbReference type="ChEBI" id="CHEBI:30031"/>
        <dbReference type="ChEBI" id="CHEBI:61976"/>
        <dbReference type="EC" id="1.14.11.27"/>
    </reaction>
</comment>
<evidence type="ECO:0000313" key="23">
    <source>
        <dbReference type="Proteomes" id="UP000054251"/>
    </source>
</evidence>
<dbReference type="InterPro" id="IPR019786">
    <property type="entry name" value="Zinc_finger_PHD-type_CS"/>
</dbReference>
<dbReference type="Proteomes" id="UP000054251">
    <property type="component" value="Unassembled WGS sequence"/>
</dbReference>
<dbReference type="SMART" id="SM00249">
    <property type="entry name" value="PHD"/>
    <property type="match status" value="1"/>
</dbReference>
<gene>
    <name evidence="22" type="ORF">AC631_04430</name>
</gene>
<dbReference type="GO" id="GO:0140680">
    <property type="term" value="F:histone H3K36me/H3K36me2 demethylase activity"/>
    <property type="evidence" value="ECO:0007669"/>
    <property type="project" value="UniProtKB-EC"/>
</dbReference>
<evidence type="ECO:0000256" key="13">
    <source>
        <dbReference type="ARBA" id="ARBA00023004"/>
    </source>
</evidence>
<evidence type="ECO:0000313" key="22">
    <source>
        <dbReference type="EMBL" id="KRZ99805.1"/>
    </source>
</evidence>
<name>A0A0V1PU82_9ASCO</name>
<dbReference type="PROSITE" id="PS51184">
    <property type="entry name" value="JMJC"/>
    <property type="match status" value="1"/>
</dbReference>
<evidence type="ECO:0000256" key="4">
    <source>
        <dbReference type="ARBA" id="ARBA00008037"/>
    </source>
</evidence>
<dbReference type="GeneID" id="26841439"/>
<evidence type="ECO:0000256" key="19">
    <source>
        <dbReference type="PROSITE-ProRule" id="PRU00146"/>
    </source>
</evidence>
<keyword evidence="7" id="KW-0479">Metal-binding</keyword>
<dbReference type="SMART" id="SM00558">
    <property type="entry name" value="JmjC"/>
    <property type="match status" value="1"/>
</dbReference>
<feature type="domain" description="JmjC" evidence="21">
    <location>
        <begin position="220"/>
        <end position="384"/>
    </location>
</feature>
<evidence type="ECO:0000256" key="7">
    <source>
        <dbReference type="ARBA" id="ARBA00022723"/>
    </source>
</evidence>
<dbReference type="PROSITE" id="PS01359">
    <property type="entry name" value="ZF_PHD_1"/>
    <property type="match status" value="1"/>
</dbReference>
<organism evidence="22 23">
    <name type="scientific">Debaryomyces fabryi</name>
    <dbReference type="NCBI Taxonomy" id="58627"/>
    <lineage>
        <taxon>Eukaryota</taxon>
        <taxon>Fungi</taxon>
        <taxon>Dikarya</taxon>
        <taxon>Ascomycota</taxon>
        <taxon>Saccharomycotina</taxon>
        <taxon>Pichiomycetes</taxon>
        <taxon>Debaryomycetaceae</taxon>
        <taxon>Debaryomyces</taxon>
    </lineage>
</organism>
<evidence type="ECO:0000256" key="3">
    <source>
        <dbReference type="ARBA" id="ARBA00004123"/>
    </source>
</evidence>
<dbReference type="InterPro" id="IPR050690">
    <property type="entry name" value="JHDM1_Histone_Demethylase"/>
</dbReference>
<evidence type="ECO:0000256" key="9">
    <source>
        <dbReference type="ARBA" id="ARBA00022833"/>
    </source>
</evidence>
<evidence type="ECO:0000259" key="20">
    <source>
        <dbReference type="PROSITE" id="PS50016"/>
    </source>
</evidence>
<dbReference type="InterPro" id="IPR019787">
    <property type="entry name" value="Znf_PHD-finger"/>
</dbReference>
<accession>A0A0V1PU82</accession>
<dbReference type="AlphaFoldDB" id="A0A0V1PU82"/>
<evidence type="ECO:0000256" key="2">
    <source>
        <dbReference type="ARBA" id="ARBA00003909"/>
    </source>
</evidence>
<dbReference type="GO" id="GO:0005634">
    <property type="term" value="C:nucleus"/>
    <property type="evidence" value="ECO:0007669"/>
    <property type="project" value="UniProtKB-SubCell"/>
</dbReference>
<comment type="caution">
    <text evidence="22">The sequence shown here is derived from an EMBL/GenBank/DDBJ whole genome shotgun (WGS) entry which is preliminary data.</text>
</comment>
<protein>
    <recommendedName>
        <fullName evidence="6">JmjC domain-containing histone demethylation protein 1</fullName>
        <ecNumber evidence="5">1.14.11.27</ecNumber>
    </recommendedName>
    <alternativeName>
        <fullName evidence="17">[Histone-H3]-lysine-36 demethylase 1</fullName>
    </alternativeName>
</protein>
<dbReference type="OrthoDB" id="5876800at2759"/>
<dbReference type="InterPro" id="IPR001965">
    <property type="entry name" value="Znf_PHD"/>
</dbReference>
<dbReference type="SUPFAM" id="SSF51197">
    <property type="entry name" value="Clavaminate synthase-like"/>
    <property type="match status" value="1"/>
</dbReference>
<comment type="function">
    <text evidence="2">Histone demethylase that specifically demethylates 'Lys-36' of histone H3, thereby playing a central role in histone code.</text>
</comment>
<keyword evidence="16" id="KW-0539">Nucleus</keyword>
<keyword evidence="23" id="KW-1185">Reference proteome</keyword>
<evidence type="ECO:0000256" key="18">
    <source>
        <dbReference type="ARBA" id="ARBA00047915"/>
    </source>
</evidence>
<comment type="subcellular location">
    <subcellularLocation>
        <location evidence="3">Nucleus</location>
    </subcellularLocation>
</comment>
<evidence type="ECO:0000256" key="16">
    <source>
        <dbReference type="ARBA" id="ARBA00023242"/>
    </source>
</evidence>
<sequence length="501" mass="57403">MPDIDTCPICISSPLEDSTTFSNIAWLQCDICNQWFHASCLKIPKIEVNNLHSYHCEECSKTHGPSIPRRKLKRSKVQIDYVALNDGDVFAVDKSLHPHINKFLSFEVSANEISNKVNPYIDLRKDATVEYALQSHLSKPVLIPQAEPDIVDMKLPMAGKDITIDYIADEVGDDTPLDVMDVLTQQGVNPGWNLGKWRDYFNTDELSRDRIRNVISLEISDVDNLGKSFRRPKIVRDMDLVDKIWNDKSPRPKVTKYCLMSVAGSFTDFHIDFSGTAVYYTVCSGSKTFLMYPPTDKNLDIYTSWCLHPDQNYMWFGDFARTYKGKSCTPSGGFKVTLRPGDLFLIPSGWIHAVYTPEDSLVIGGNFLTLMDLPMHLRIYQIEKVTRVPAKFRFPMFNKVLWLTSWYYYNRKSQFLKDLGQDAHMKNETRTVKDEFPNLQFVTDQSIQYKTLSSLLTHLQSHYESSKANKVARNTIPTGLIGKNIPAYLTRLQSWLDGLAR</sequence>
<dbReference type="Pfam" id="PF00628">
    <property type="entry name" value="PHD"/>
    <property type="match status" value="1"/>
</dbReference>
<evidence type="ECO:0000256" key="10">
    <source>
        <dbReference type="ARBA" id="ARBA00022853"/>
    </source>
</evidence>
<keyword evidence="14" id="KW-0805">Transcription regulation</keyword>
<evidence type="ECO:0000259" key="21">
    <source>
        <dbReference type="PROSITE" id="PS51184"/>
    </source>
</evidence>
<evidence type="ECO:0000256" key="12">
    <source>
        <dbReference type="ARBA" id="ARBA00023002"/>
    </source>
</evidence>
<keyword evidence="15" id="KW-0804">Transcription</keyword>
<dbReference type="InterPro" id="IPR041667">
    <property type="entry name" value="Cupin_8"/>
</dbReference>
<keyword evidence="12" id="KW-0560">Oxidoreductase</keyword>
<dbReference type="Gene3D" id="2.60.120.650">
    <property type="entry name" value="Cupin"/>
    <property type="match status" value="1"/>
</dbReference>